<dbReference type="InterPro" id="IPR002942">
    <property type="entry name" value="S4_RNA-bd"/>
</dbReference>
<dbReference type="SUPFAM" id="SSF55174">
    <property type="entry name" value="Alpha-L RNA-binding motif"/>
    <property type="match status" value="1"/>
</dbReference>
<reference evidence="11 12" key="1">
    <citation type="submission" date="2021-09" db="EMBL/GenBank/DDBJ databases">
        <title>The complete genome sequence of a new microorganism.</title>
        <authorList>
            <person name="Zi Z."/>
        </authorList>
    </citation>
    <scope>NUCLEOTIDE SEQUENCE [LARGE SCALE GENOMIC DNA]</scope>
    <source>
        <strain evidence="11 12">WGZ8</strain>
    </source>
</reference>
<gene>
    <name evidence="11" type="ORF">K9B37_22285</name>
</gene>
<dbReference type="PROSITE" id="PS01149">
    <property type="entry name" value="PSI_RSU"/>
    <property type="match status" value="1"/>
</dbReference>
<dbReference type="EC" id="5.4.99.-" evidence="7"/>
<evidence type="ECO:0000256" key="8">
    <source>
        <dbReference type="SAM" id="MobiDB-lite"/>
    </source>
</evidence>
<dbReference type="InterPro" id="IPR006145">
    <property type="entry name" value="PsdUridine_synth_RsuA/RluA"/>
</dbReference>
<comment type="catalytic activity">
    <reaction evidence="5">
        <text>uridine(2604) in 23S rRNA = pseudouridine(2604) in 23S rRNA</text>
        <dbReference type="Rhea" id="RHEA:38875"/>
        <dbReference type="Rhea" id="RHEA-COMP:10093"/>
        <dbReference type="Rhea" id="RHEA-COMP:10094"/>
        <dbReference type="ChEBI" id="CHEBI:65314"/>
        <dbReference type="ChEBI" id="CHEBI:65315"/>
        <dbReference type="EC" id="5.4.99.21"/>
    </reaction>
</comment>
<dbReference type="Gene3D" id="3.30.70.1560">
    <property type="entry name" value="Alpha-L RNA-binding motif"/>
    <property type="match status" value="1"/>
</dbReference>
<evidence type="ECO:0000256" key="3">
    <source>
        <dbReference type="ARBA" id="ARBA00023235"/>
    </source>
</evidence>
<comment type="catalytic activity">
    <reaction evidence="4">
        <text>uridine(35) in tRNA(Tyr) = pseudouridine(35) in tRNA(Tyr)</text>
        <dbReference type="Rhea" id="RHEA:60556"/>
        <dbReference type="Rhea" id="RHEA-COMP:15607"/>
        <dbReference type="Rhea" id="RHEA-COMP:15608"/>
        <dbReference type="ChEBI" id="CHEBI:65314"/>
        <dbReference type="ChEBI" id="CHEBI:65315"/>
    </reaction>
</comment>
<evidence type="ECO:0000259" key="9">
    <source>
        <dbReference type="Pfam" id="PF00849"/>
    </source>
</evidence>
<keyword evidence="3 7" id="KW-0413">Isomerase</keyword>
<name>A0ABS7VTT9_9HYPH</name>
<dbReference type="CDD" id="cd02870">
    <property type="entry name" value="PseudoU_synth_RsuA_like"/>
    <property type="match status" value="1"/>
</dbReference>
<evidence type="ECO:0000256" key="6">
    <source>
        <dbReference type="PROSITE-ProRule" id="PRU00182"/>
    </source>
</evidence>
<protein>
    <recommendedName>
        <fullName evidence="7">Pseudouridine synthase</fullName>
        <ecNumber evidence="7">5.4.99.-</ecNumber>
    </recommendedName>
</protein>
<dbReference type="CDD" id="cd00165">
    <property type="entry name" value="S4"/>
    <property type="match status" value="1"/>
</dbReference>
<evidence type="ECO:0000256" key="7">
    <source>
        <dbReference type="RuleBase" id="RU003887"/>
    </source>
</evidence>
<feature type="domain" description="Pseudouridine synthase RsuA/RluA-like" evidence="9">
    <location>
        <begin position="82"/>
        <end position="215"/>
    </location>
</feature>
<dbReference type="InterPro" id="IPR020094">
    <property type="entry name" value="TruA/RsuA/RluB/E/F_N"/>
</dbReference>
<evidence type="ECO:0000313" key="11">
    <source>
        <dbReference type="EMBL" id="MBZ6078992.1"/>
    </source>
</evidence>
<evidence type="ECO:0000256" key="4">
    <source>
        <dbReference type="ARBA" id="ARBA00036390"/>
    </source>
</evidence>
<dbReference type="InterPro" id="IPR000748">
    <property type="entry name" value="PsdUridine_synth_RsuA/RluB/E/F"/>
</dbReference>
<dbReference type="NCBIfam" id="TIGR00093">
    <property type="entry name" value="pseudouridine synthase"/>
    <property type="match status" value="1"/>
</dbReference>
<evidence type="ECO:0000313" key="12">
    <source>
        <dbReference type="Proteomes" id="UP000704176"/>
    </source>
</evidence>
<dbReference type="PANTHER" id="PTHR47683:SF2">
    <property type="entry name" value="RNA-BINDING S4 DOMAIN-CONTAINING PROTEIN"/>
    <property type="match status" value="1"/>
</dbReference>
<dbReference type="PROSITE" id="PS50889">
    <property type="entry name" value="S4"/>
    <property type="match status" value="1"/>
</dbReference>
<evidence type="ECO:0000256" key="1">
    <source>
        <dbReference type="ARBA" id="ARBA00000073"/>
    </source>
</evidence>
<dbReference type="InterPro" id="IPR042092">
    <property type="entry name" value="PsdUridine_s_RsuA/RluB/E/F_cat"/>
</dbReference>
<dbReference type="SUPFAM" id="SSF55120">
    <property type="entry name" value="Pseudouridine synthase"/>
    <property type="match status" value="1"/>
</dbReference>
<dbReference type="InterPro" id="IPR036986">
    <property type="entry name" value="S4_RNA-bd_sf"/>
</dbReference>
<accession>A0ABS7VTT9</accession>
<feature type="region of interest" description="Disordered" evidence="8">
    <location>
        <begin position="264"/>
        <end position="285"/>
    </location>
</feature>
<evidence type="ECO:0000256" key="2">
    <source>
        <dbReference type="ARBA" id="ARBA00008348"/>
    </source>
</evidence>
<evidence type="ECO:0000259" key="10">
    <source>
        <dbReference type="Pfam" id="PF01479"/>
    </source>
</evidence>
<dbReference type="Pfam" id="PF00849">
    <property type="entry name" value="PseudoU_synth_2"/>
    <property type="match status" value="1"/>
</dbReference>
<evidence type="ECO:0000256" key="5">
    <source>
        <dbReference type="ARBA" id="ARBA00036535"/>
    </source>
</evidence>
<keyword evidence="12" id="KW-1185">Reference proteome</keyword>
<dbReference type="PANTHER" id="PTHR47683">
    <property type="entry name" value="PSEUDOURIDINE SYNTHASE FAMILY PROTEIN-RELATED"/>
    <property type="match status" value="1"/>
</dbReference>
<dbReference type="InterPro" id="IPR018496">
    <property type="entry name" value="PsdUridine_synth_RsuA/RluB_CS"/>
</dbReference>
<keyword evidence="6" id="KW-0694">RNA-binding</keyword>
<dbReference type="InterPro" id="IPR020103">
    <property type="entry name" value="PsdUridine_synth_cat_dom_sf"/>
</dbReference>
<proteinExistence type="inferred from homology"/>
<dbReference type="Gene3D" id="3.30.70.580">
    <property type="entry name" value="Pseudouridine synthase I, catalytic domain, N-terminal subdomain"/>
    <property type="match status" value="1"/>
</dbReference>
<dbReference type="InterPro" id="IPR050343">
    <property type="entry name" value="RsuA_PseudoU_synthase"/>
</dbReference>
<dbReference type="Proteomes" id="UP000704176">
    <property type="component" value="Unassembled WGS sequence"/>
</dbReference>
<comment type="catalytic activity">
    <reaction evidence="1">
        <text>a uridine in RNA = a pseudouridine in RNA</text>
        <dbReference type="Rhea" id="RHEA:48348"/>
        <dbReference type="Rhea" id="RHEA-COMP:12068"/>
        <dbReference type="Rhea" id="RHEA-COMP:12069"/>
        <dbReference type="ChEBI" id="CHEBI:65314"/>
        <dbReference type="ChEBI" id="CHEBI:65315"/>
    </reaction>
</comment>
<sequence length="285" mass="31975">MKRTPTTRKSTGLQRLSHSAVSLSRALSKLGFCFRTQAELLIAEGRVCVNGAMTRNSDIRIDLENSCIAVDDRPIAAERKIYMMLNKPRGLVTTRNDPQERKTVYDCLEGLDLPFIVPVGRLDKASEGLLLLTNDTRWAQRVLDPASNIEKVYHVQIDCSLDEYLLKQVEAGIVLDGEYLFAKSARTLRFGKRNAWLEVVLTEGKNRQIRRLFNAMGAEVLRLVRIEVGGLQLGDLPRGMVRNLKPIEKAMLDVQVHALPGRSNRRAMASSKTPHIGSGYHRARA</sequence>
<organism evidence="11 12">
    <name type="scientific">Microvirga puerhi</name>
    <dbReference type="NCBI Taxonomy" id="2876078"/>
    <lineage>
        <taxon>Bacteria</taxon>
        <taxon>Pseudomonadati</taxon>
        <taxon>Pseudomonadota</taxon>
        <taxon>Alphaproteobacteria</taxon>
        <taxon>Hyphomicrobiales</taxon>
        <taxon>Methylobacteriaceae</taxon>
        <taxon>Microvirga</taxon>
    </lineage>
</organism>
<dbReference type="Pfam" id="PF01479">
    <property type="entry name" value="S4"/>
    <property type="match status" value="1"/>
</dbReference>
<dbReference type="EMBL" id="JAIRBM010000025">
    <property type="protein sequence ID" value="MBZ6078992.1"/>
    <property type="molecule type" value="Genomic_DNA"/>
</dbReference>
<dbReference type="RefSeq" id="WP_224315741.1">
    <property type="nucleotide sequence ID" value="NZ_JAIRBM010000025.1"/>
</dbReference>
<feature type="domain" description="RNA-binding S4" evidence="10">
    <location>
        <begin position="26"/>
        <end position="54"/>
    </location>
</feature>
<comment type="similarity">
    <text evidence="2 7">Belongs to the pseudouridine synthase RsuA family.</text>
</comment>
<comment type="caution">
    <text evidence="11">The sequence shown here is derived from an EMBL/GenBank/DDBJ whole genome shotgun (WGS) entry which is preliminary data.</text>
</comment>
<dbReference type="Gene3D" id="3.10.290.10">
    <property type="entry name" value="RNA-binding S4 domain"/>
    <property type="match status" value="1"/>
</dbReference>